<gene>
    <name evidence="2" type="ORF">AMPC_02040</name>
</gene>
<evidence type="ECO:0000259" key="1">
    <source>
        <dbReference type="Pfam" id="PF04443"/>
    </source>
</evidence>
<dbReference type="Gene3D" id="3.40.50.12780">
    <property type="entry name" value="N-terminal domain of ligase-like"/>
    <property type="match status" value="1"/>
</dbReference>
<name>A0ABN6N1N5_9BACT</name>
<dbReference type="InterPro" id="IPR007534">
    <property type="entry name" value="LuxE"/>
</dbReference>
<sequence>MSIADFFEVPPFGVDPVTRRARLLEELLRLQLHHAAGCAPYARLLGALHPGASPARLEEVPWVPVGLFKSHRLSSVPESAVFKVMRSSGTTGQAPSQVVLDRETAELQSRALARIIGAVAGQGRLPMLIVERRDLLRRPEAGTARGAGVLGFMMAGRNHFFCLDEGYRLDVDGLRAWLARHGDAPFLVFGFTFLVWQHLAEEARGLGLDLSRGILFHGGGWKKLQARAVGAAAFRDQLRDAVRLERVHSFYGMIEQVGSVFVEGGDGWLHVPSFAEVIVRDPRTLEALPPGQVGVIEVLSVLPRSYPGHAILTEDLGVVHALDAPEAGFRGTAFSVLGRVPRAEPRGCSDTLQPRTPEA</sequence>
<dbReference type="RefSeq" id="WP_248343698.1">
    <property type="nucleotide sequence ID" value="NZ_AP025592.1"/>
</dbReference>
<dbReference type="Pfam" id="PF04443">
    <property type="entry name" value="LuxE"/>
    <property type="match status" value="1"/>
</dbReference>
<proteinExistence type="predicted"/>
<feature type="domain" description="Acyl-protein synthetase LuxE" evidence="1">
    <location>
        <begin position="56"/>
        <end position="353"/>
    </location>
</feature>
<evidence type="ECO:0000313" key="3">
    <source>
        <dbReference type="Proteomes" id="UP001162734"/>
    </source>
</evidence>
<keyword evidence="3" id="KW-1185">Reference proteome</keyword>
<evidence type="ECO:0000313" key="2">
    <source>
        <dbReference type="EMBL" id="BDG07091.1"/>
    </source>
</evidence>
<dbReference type="Proteomes" id="UP001162734">
    <property type="component" value="Chromosome"/>
</dbReference>
<dbReference type="InterPro" id="IPR042099">
    <property type="entry name" value="ANL_N_sf"/>
</dbReference>
<accession>A0ABN6N1N5</accession>
<organism evidence="2 3">
    <name type="scientific">Anaeromyxobacter paludicola</name>
    <dbReference type="NCBI Taxonomy" id="2918171"/>
    <lineage>
        <taxon>Bacteria</taxon>
        <taxon>Pseudomonadati</taxon>
        <taxon>Myxococcota</taxon>
        <taxon>Myxococcia</taxon>
        <taxon>Myxococcales</taxon>
        <taxon>Cystobacterineae</taxon>
        <taxon>Anaeromyxobacteraceae</taxon>
        <taxon>Anaeromyxobacter</taxon>
    </lineage>
</organism>
<dbReference type="SUPFAM" id="SSF56801">
    <property type="entry name" value="Acetyl-CoA synthetase-like"/>
    <property type="match status" value="1"/>
</dbReference>
<reference evidence="3" key="1">
    <citation type="journal article" date="2022" name="Int. J. Syst. Evol. Microbiol.">
        <title>Anaeromyxobacter oryzae sp. nov., Anaeromyxobacter diazotrophicus sp. nov. and Anaeromyxobacter paludicola sp. nov., isolated from paddy soils.</title>
        <authorList>
            <person name="Itoh H."/>
            <person name="Xu Z."/>
            <person name="Mise K."/>
            <person name="Masuda Y."/>
            <person name="Ushijima N."/>
            <person name="Hayakawa C."/>
            <person name="Shiratori Y."/>
            <person name="Senoo K."/>
        </authorList>
    </citation>
    <scope>NUCLEOTIDE SEQUENCE [LARGE SCALE GENOMIC DNA]</scope>
    <source>
        <strain evidence="3">Red630</strain>
    </source>
</reference>
<dbReference type="EMBL" id="AP025592">
    <property type="protein sequence ID" value="BDG07091.1"/>
    <property type="molecule type" value="Genomic_DNA"/>
</dbReference>
<protein>
    <submittedName>
        <fullName evidence="2">Acyl-protein synthetase</fullName>
    </submittedName>
</protein>